<organism evidence="10 11">
    <name type="scientific">Spectribacter acetivorans</name>
    <dbReference type="NCBI Taxonomy" id="3075603"/>
    <lineage>
        <taxon>Bacteria</taxon>
        <taxon>Pseudomonadati</taxon>
        <taxon>Pseudomonadota</taxon>
        <taxon>Gammaproteobacteria</taxon>
        <taxon>Salinisphaerales</taxon>
        <taxon>Salinisphaeraceae</taxon>
        <taxon>Spectribacter</taxon>
    </lineage>
</organism>
<evidence type="ECO:0000256" key="4">
    <source>
        <dbReference type="ARBA" id="ARBA00022842"/>
    </source>
</evidence>
<keyword evidence="6 8" id="KW-0411">Iron-sulfur</keyword>
<dbReference type="NCBIfam" id="TIGR04349">
    <property type="entry name" value="rSAM_QueE_gams"/>
    <property type="match status" value="1"/>
</dbReference>
<evidence type="ECO:0000256" key="1">
    <source>
        <dbReference type="ARBA" id="ARBA00022485"/>
    </source>
</evidence>
<comment type="function">
    <text evidence="8">Catalyzes the complex heterocyclic radical-mediated conversion of 6-carboxy-5,6,7,8-tetrahydropterin (CPH4) to 7-carboxy-7-deazaguanine (CDG), a step common to the biosynthetic pathways of all 7-deazapurine-containing compounds.</text>
</comment>
<dbReference type="EC" id="4.3.99.3" evidence="8"/>
<evidence type="ECO:0000256" key="2">
    <source>
        <dbReference type="ARBA" id="ARBA00022691"/>
    </source>
</evidence>
<dbReference type="PROSITE" id="PS51918">
    <property type="entry name" value="RADICAL_SAM"/>
    <property type="match status" value="1"/>
</dbReference>
<dbReference type="PIRSF" id="PIRSF000370">
    <property type="entry name" value="QueE"/>
    <property type="match status" value="1"/>
</dbReference>
<sequence>MSDAPVAERRPTDRVNRRDVDTLRITEIFYSLQGEARAAGAPTVFVRLTGCPLRCDYCDTAYAFHGGQRWGMDDILAEVATHGVQHVCVTGGEPLAQPACAALVRRLCDAGYRVAVETSGALDIRPIDTRASRIVDLKTPGSGECQRNRWDNLAALTTEDQLKFVICDRADFDWAAAVCREHGLWDRCPVWFSPSHGQVEPSALADWILGERLPVRLQLQLHKQLWGDQPGR</sequence>
<gene>
    <name evidence="8 10" type="primary">queE</name>
    <name evidence="10" type="ORF">RM531_02935</name>
</gene>
<evidence type="ECO:0000256" key="8">
    <source>
        <dbReference type="HAMAP-Rule" id="MF_00917"/>
    </source>
</evidence>
<dbReference type="InterPro" id="IPR013785">
    <property type="entry name" value="Aldolase_TIM"/>
</dbReference>
<keyword evidence="1 8" id="KW-0004">4Fe-4S</keyword>
<name>A0ABU3B6E3_9GAMM</name>
<keyword evidence="11" id="KW-1185">Reference proteome</keyword>
<evidence type="ECO:0000256" key="5">
    <source>
        <dbReference type="ARBA" id="ARBA00023004"/>
    </source>
</evidence>
<feature type="binding site" evidence="8">
    <location>
        <position position="58"/>
    </location>
    <ligand>
        <name>[4Fe-4S] cluster</name>
        <dbReference type="ChEBI" id="CHEBI:49883"/>
        <note>4Fe-4S-S-AdoMet</note>
    </ligand>
</feature>
<evidence type="ECO:0000259" key="9">
    <source>
        <dbReference type="PROSITE" id="PS51918"/>
    </source>
</evidence>
<dbReference type="GO" id="GO:0016829">
    <property type="term" value="F:lyase activity"/>
    <property type="evidence" value="ECO:0007669"/>
    <property type="project" value="UniProtKB-KW"/>
</dbReference>
<dbReference type="InterPro" id="IPR058240">
    <property type="entry name" value="rSAM_sf"/>
</dbReference>
<feature type="binding site" evidence="8">
    <location>
        <position position="90"/>
    </location>
    <ligand>
        <name>substrate</name>
    </ligand>
</feature>
<dbReference type="PANTHER" id="PTHR42836">
    <property type="entry name" value="7-CARBOXY-7-DEAZAGUANINE SYNTHASE"/>
    <property type="match status" value="1"/>
</dbReference>
<keyword evidence="7 8" id="KW-0456">Lyase</keyword>
<evidence type="ECO:0000256" key="6">
    <source>
        <dbReference type="ARBA" id="ARBA00023014"/>
    </source>
</evidence>
<dbReference type="EMBL" id="JAVRHY010000002">
    <property type="protein sequence ID" value="MDT0617417.1"/>
    <property type="molecule type" value="Genomic_DNA"/>
</dbReference>
<comment type="caution">
    <text evidence="10">The sequence shown here is derived from an EMBL/GenBank/DDBJ whole genome shotgun (WGS) entry which is preliminary data.</text>
</comment>
<dbReference type="InterPro" id="IPR007197">
    <property type="entry name" value="rSAM"/>
</dbReference>
<dbReference type="CDD" id="cd01335">
    <property type="entry name" value="Radical_SAM"/>
    <property type="match status" value="1"/>
</dbReference>
<feature type="binding site" evidence="8">
    <location>
        <begin position="32"/>
        <end position="34"/>
    </location>
    <ligand>
        <name>substrate</name>
    </ligand>
</feature>
<feature type="binding site" evidence="8">
    <location>
        <position position="55"/>
    </location>
    <ligand>
        <name>[4Fe-4S] cluster</name>
        <dbReference type="ChEBI" id="CHEBI:49883"/>
        <note>4Fe-4S-S-AdoMet</note>
    </ligand>
</feature>
<feature type="binding site" evidence="8">
    <location>
        <position position="92"/>
    </location>
    <ligand>
        <name>S-adenosyl-L-methionine</name>
        <dbReference type="ChEBI" id="CHEBI:59789"/>
    </ligand>
</feature>
<accession>A0ABU3B6E3</accession>
<dbReference type="Proteomes" id="UP001259982">
    <property type="component" value="Unassembled WGS sequence"/>
</dbReference>
<comment type="subunit">
    <text evidence="8">Homodimer.</text>
</comment>
<dbReference type="SFLD" id="SFLDS00029">
    <property type="entry name" value="Radical_SAM"/>
    <property type="match status" value="1"/>
</dbReference>
<feature type="binding site" evidence="8">
    <location>
        <position position="60"/>
    </location>
    <ligand>
        <name>Mg(2+)</name>
        <dbReference type="ChEBI" id="CHEBI:18420"/>
    </ligand>
</feature>
<feature type="domain" description="Radical SAM core" evidence="9">
    <location>
        <begin position="38"/>
        <end position="228"/>
    </location>
</feature>
<comment type="caution">
    <text evidence="8">Lacks conserved residue(s) required for the propagation of feature annotation.</text>
</comment>
<dbReference type="Pfam" id="PF04055">
    <property type="entry name" value="Radical_SAM"/>
    <property type="match status" value="1"/>
</dbReference>
<comment type="similarity">
    <text evidence="8">Belongs to the radical SAM superfamily. 7-carboxy-7-deazaguanine synthase family.</text>
</comment>
<dbReference type="InterPro" id="IPR027621">
    <property type="entry name" value="rSAM_QueE_gams"/>
</dbReference>
<dbReference type="SUPFAM" id="SSF102114">
    <property type="entry name" value="Radical SAM enzymes"/>
    <property type="match status" value="1"/>
</dbReference>
<keyword evidence="3 8" id="KW-0479">Metal-binding</keyword>
<evidence type="ECO:0000313" key="11">
    <source>
        <dbReference type="Proteomes" id="UP001259982"/>
    </source>
</evidence>
<reference evidence="10 11" key="1">
    <citation type="submission" date="2023-09" db="EMBL/GenBank/DDBJ databases">
        <authorList>
            <person name="Rey-Velasco X."/>
        </authorList>
    </citation>
    <scope>NUCLEOTIDE SEQUENCE [LARGE SCALE GENOMIC DNA]</scope>
    <source>
        <strain evidence="10 11">P385</strain>
    </source>
</reference>
<keyword evidence="4 8" id="KW-0460">Magnesium</keyword>
<comment type="cofactor">
    <cofactor evidence="8">
        <name>S-adenosyl-L-methionine</name>
        <dbReference type="ChEBI" id="CHEBI:59789"/>
    </cofactor>
    <text evidence="8">Binds 1 S-adenosyl-L-methionine per subunit.</text>
</comment>
<comment type="cofactor">
    <cofactor evidence="8">
        <name>[4Fe-4S] cluster</name>
        <dbReference type="ChEBI" id="CHEBI:49883"/>
    </cofactor>
    <text evidence="8">Binds 1 [4Fe-4S] cluster. The cluster is coordinated with 3 cysteines and an exchangeable S-adenosyl-L-methionine.</text>
</comment>
<dbReference type="RefSeq" id="WP_311657180.1">
    <property type="nucleotide sequence ID" value="NZ_JAVRHY010000002.1"/>
</dbReference>
<dbReference type="Gene3D" id="3.20.20.70">
    <property type="entry name" value="Aldolase class I"/>
    <property type="match status" value="1"/>
</dbReference>
<feature type="binding site" evidence="8">
    <location>
        <position position="47"/>
    </location>
    <ligand>
        <name>substrate</name>
    </ligand>
</feature>
<evidence type="ECO:0000256" key="7">
    <source>
        <dbReference type="ARBA" id="ARBA00023239"/>
    </source>
</evidence>
<comment type="cofactor">
    <cofactor evidence="8">
        <name>Mg(2+)</name>
        <dbReference type="ChEBI" id="CHEBI:18420"/>
    </cofactor>
</comment>
<feature type="binding site" evidence="8">
    <location>
        <begin position="57"/>
        <end position="59"/>
    </location>
    <ligand>
        <name>S-adenosyl-L-methionine</name>
        <dbReference type="ChEBI" id="CHEBI:59789"/>
    </ligand>
</feature>
<dbReference type="PANTHER" id="PTHR42836:SF1">
    <property type="entry name" value="7-CARBOXY-7-DEAZAGUANINE SYNTHASE"/>
    <property type="match status" value="1"/>
</dbReference>
<keyword evidence="5 8" id="KW-0408">Iron</keyword>
<evidence type="ECO:0000313" key="10">
    <source>
        <dbReference type="EMBL" id="MDT0617417.1"/>
    </source>
</evidence>
<evidence type="ECO:0000256" key="3">
    <source>
        <dbReference type="ARBA" id="ARBA00022723"/>
    </source>
</evidence>
<feature type="binding site" evidence="8">
    <location>
        <position position="51"/>
    </location>
    <ligand>
        <name>[4Fe-4S] cluster</name>
        <dbReference type="ChEBI" id="CHEBI:49883"/>
        <note>4Fe-4S-S-AdoMet</note>
    </ligand>
</feature>
<comment type="pathway">
    <text evidence="8">Purine metabolism; 7-cyano-7-deazaguanine biosynthesis.</text>
</comment>
<dbReference type="HAMAP" id="MF_00917">
    <property type="entry name" value="QueE"/>
    <property type="match status" value="1"/>
</dbReference>
<comment type="catalytic activity">
    <reaction evidence="8">
        <text>6-carboxy-5,6,7,8-tetrahydropterin + H(+) = 7-carboxy-7-carbaguanine + NH4(+)</text>
        <dbReference type="Rhea" id="RHEA:27974"/>
        <dbReference type="ChEBI" id="CHEBI:15378"/>
        <dbReference type="ChEBI" id="CHEBI:28938"/>
        <dbReference type="ChEBI" id="CHEBI:61032"/>
        <dbReference type="ChEBI" id="CHEBI:61036"/>
        <dbReference type="EC" id="4.3.99.3"/>
    </reaction>
</comment>
<protein>
    <recommendedName>
        <fullName evidence="8">7-carboxy-7-deazaguanine synthase</fullName>
        <shortName evidence="8">CDG synthase</shortName>
        <ecNumber evidence="8">4.3.99.3</ecNumber>
    </recommendedName>
    <alternativeName>
        <fullName evidence="8">Queuosine biosynthesis protein QueE</fullName>
    </alternativeName>
</protein>
<keyword evidence="2 8" id="KW-0949">S-adenosyl-L-methionine</keyword>
<keyword evidence="8" id="KW-0671">Queuosine biosynthesis</keyword>
<proteinExistence type="inferred from homology"/>
<dbReference type="InterPro" id="IPR024924">
    <property type="entry name" value="7-CO-7-deazaguanine_synth-like"/>
</dbReference>